<accession>A0AA96LAA1</accession>
<feature type="domain" description="DNA polymerase III alpha subunit finger" evidence="6">
    <location>
        <begin position="192"/>
        <end position="328"/>
    </location>
</feature>
<dbReference type="Pfam" id="PF17657">
    <property type="entry name" value="DNA_pol3_finger"/>
    <property type="match status" value="1"/>
</dbReference>
<evidence type="ECO:0008006" key="9">
    <source>
        <dbReference type="Google" id="ProtNLM"/>
    </source>
</evidence>
<evidence type="ECO:0000259" key="5">
    <source>
        <dbReference type="Pfam" id="PF07733"/>
    </source>
</evidence>
<evidence type="ECO:0000313" key="8">
    <source>
        <dbReference type="Proteomes" id="UP001305702"/>
    </source>
</evidence>
<protein>
    <recommendedName>
        <fullName evidence="9">DNA-directed DNA polymerase</fullName>
    </recommendedName>
</protein>
<keyword evidence="2" id="KW-0548">Nucleotidyltransferase</keyword>
<evidence type="ECO:0000256" key="3">
    <source>
        <dbReference type="ARBA" id="ARBA00022705"/>
    </source>
</evidence>
<keyword evidence="8" id="KW-1185">Reference proteome</keyword>
<evidence type="ECO:0000256" key="4">
    <source>
        <dbReference type="ARBA" id="ARBA00022932"/>
    </source>
</evidence>
<dbReference type="Pfam" id="PF07733">
    <property type="entry name" value="DNA_pol3_alpha"/>
    <property type="match status" value="1"/>
</dbReference>
<dbReference type="AlphaFoldDB" id="A0AA96LAA1"/>
<evidence type="ECO:0000256" key="1">
    <source>
        <dbReference type="ARBA" id="ARBA00022679"/>
    </source>
</evidence>
<evidence type="ECO:0000256" key="2">
    <source>
        <dbReference type="ARBA" id="ARBA00022695"/>
    </source>
</evidence>
<dbReference type="InterPro" id="IPR004805">
    <property type="entry name" value="DnaE2/DnaE/PolC"/>
</dbReference>
<dbReference type="GO" id="GO:0006260">
    <property type="term" value="P:DNA replication"/>
    <property type="evidence" value="ECO:0007669"/>
    <property type="project" value="UniProtKB-KW"/>
</dbReference>
<dbReference type="PANTHER" id="PTHR32294:SF5">
    <property type="entry name" value="DNA POLYMERASE III POLC-TYPE"/>
    <property type="match status" value="1"/>
</dbReference>
<reference evidence="7 8" key="1">
    <citation type="submission" date="2022-02" db="EMBL/GenBank/DDBJ databases">
        <title>Paenibacillus sp. MBLB1776 Whole Genome Shotgun Sequencing.</title>
        <authorList>
            <person name="Hwang C.Y."/>
            <person name="Cho E.-S."/>
            <person name="Seo M.-J."/>
        </authorList>
    </citation>
    <scope>NUCLEOTIDE SEQUENCE [LARGE SCALE GENOMIC DNA]</scope>
    <source>
        <strain evidence="7 8">MBLB1776</strain>
    </source>
</reference>
<proteinExistence type="predicted"/>
<dbReference type="InterPro" id="IPR011708">
    <property type="entry name" value="DNA_pol3_alpha_NTPase_dom"/>
</dbReference>
<dbReference type="GO" id="GO:0003887">
    <property type="term" value="F:DNA-directed DNA polymerase activity"/>
    <property type="evidence" value="ECO:0007669"/>
    <property type="project" value="UniProtKB-KW"/>
</dbReference>
<gene>
    <name evidence="7" type="ORF">MJA45_20810</name>
</gene>
<name>A0AA96LAA1_9BACL</name>
<dbReference type="PANTHER" id="PTHR32294">
    <property type="entry name" value="DNA POLYMERASE III SUBUNIT ALPHA"/>
    <property type="match status" value="1"/>
</dbReference>
<keyword evidence="1" id="KW-0808">Transferase</keyword>
<organism evidence="7 8">
    <name type="scientific">Paenibacillus aurantius</name>
    <dbReference type="NCBI Taxonomy" id="2918900"/>
    <lineage>
        <taxon>Bacteria</taxon>
        <taxon>Bacillati</taxon>
        <taxon>Bacillota</taxon>
        <taxon>Bacilli</taxon>
        <taxon>Bacillales</taxon>
        <taxon>Paenibacillaceae</taxon>
        <taxon>Paenibacillus</taxon>
    </lineage>
</organism>
<dbReference type="Gene3D" id="1.10.150.870">
    <property type="match status" value="1"/>
</dbReference>
<dbReference type="Proteomes" id="UP001305702">
    <property type="component" value="Chromosome"/>
</dbReference>
<evidence type="ECO:0000259" key="6">
    <source>
        <dbReference type="Pfam" id="PF17657"/>
    </source>
</evidence>
<dbReference type="InterPro" id="IPR044923">
    <property type="entry name" value="PolC_middle_finger_sf"/>
</dbReference>
<feature type="domain" description="Bacterial DNA polymerase III alpha subunit NTPase" evidence="5">
    <location>
        <begin position="12"/>
        <end position="172"/>
    </location>
</feature>
<dbReference type="InterPro" id="IPR040982">
    <property type="entry name" value="DNA_pol3_finger"/>
</dbReference>
<sequence>MTNPLESENHPIRSLCNAAIRTLYGDTAPELAVSRVEEELGHILRKGFAEPYLAAARIADRAKSAGYLTAPRGSVGSSFVAYLLGITDSNPLPPHYLCRKCRHFEWAANGTGSGFDLPNKQCAECGSEWVGDGHRIPYEMFLGIDGNTPPNIDIYVPKEFEEEEQKELRLYTDNLGSDSSQPLVDLFAHEELSIMKRLHALTGVHPRDIPMNDPEVLSLFRSTGALGVTSGQIKSGVATYGVPEMGIQWVREMLGIMQPSTFTELVQISGLSHGNGTWEGNAKERMQAGRSSLTESIGSRDQLMLDLMEYGIEQDKAYAIANDVRKGKGISDSFREVMLKSKVPDWYMESCQKIQYLFPKSFAVSYVIMAVRSAFYKLYYPLEFYASYFSVRGRDLDMELCTQGREAILKSLEEKKEDAMDRFPLELALEMTARGLRLKKNIRGSDSEYVIESDRGILEIPLK</sequence>
<dbReference type="KEGG" id="paun:MJA45_20810"/>
<keyword evidence="4" id="KW-0239">DNA-directed DNA polymerase</keyword>
<dbReference type="GO" id="GO:0008408">
    <property type="term" value="F:3'-5' exonuclease activity"/>
    <property type="evidence" value="ECO:0007669"/>
    <property type="project" value="InterPro"/>
</dbReference>
<dbReference type="RefSeq" id="WP_315603818.1">
    <property type="nucleotide sequence ID" value="NZ_CP130318.1"/>
</dbReference>
<keyword evidence="3" id="KW-0235">DNA replication</keyword>
<dbReference type="Gene3D" id="1.10.150.700">
    <property type="entry name" value="PolC, middle finger domain"/>
    <property type="match status" value="1"/>
</dbReference>
<dbReference type="Gene3D" id="6.10.140.1510">
    <property type="match status" value="1"/>
</dbReference>
<dbReference type="EMBL" id="CP130318">
    <property type="protein sequence ID" value="WNQ10044.1"/>
    <property type="molecule type" value="Genomic_DNA"/>
</dbReference>
<evidence type="ECO:0000313" key="7">
    <source>
        <dbReference type="EMBL" id="WNQ10044.1"/>
    </source>
</evidence>